<evidence type="ECO:0000313" key="2">
    <source>
        <dbReference type="Proteomes" id="UP000598775"/>
    </source>
</evidence>
<sequence length="141" mass="15402">MVADHLPSHMKPRFMMHPAFAAEAGEQAIRRRDTFVVRSTSGIIELNAPDVLGALIAKGAANIVDQRDPGRHLEDAAVLLATIDAVGSLDVTSLSVNDRRRLRRIASRLSDAEASAWSLLSIDERLRGQQNVQRLTIAAQL</sequence>
<keyword evidence="2" id="KW-1185">Reference proteome</keyword>
<dbReference type="EMBL" id="BMGP01000007">
    <property type="protein sequence ID" value="GGF39536.1"/>
    <property type="molecule type" value="Genomic_DNA"/>
</dbReference>
<evidence type="ECO:0000313" key="1">
    <source>
        <dbReference type="EMBL" id="GGF39536.1"/>
    </source>
</evidence>
<dbReference type="AlphaFoldDB" id="A0A917BE22"/>
<accession>A0A917BE22</accession>
<name>A0A917BE22_9MICO</name>
<organism evidence="1 2">
    <name type="scientific">Subtercola lobariae</name>
    <dbReference type="NCBI Taxonomy" id="1588641"/>
    <lineage>
        <taxon>Bacteria</taxon>
        <taxon>Bacillati</taxon>
        <taxon>Actinomycetota</taxon>
        <taxon>Actinomycetes</taxon>
        <taxon>Micrococcales</taxon>
        <taxon>Microbacteriaceae</taxon>
        <taxon>Subtercola</taxon>
    </lineage>
</organism>
<proteinExistence type="predicted"/>
<comment type="caution">
    <text evidence="1">The sequence shown here is derived from an EMBL/GenBank/DDBJ whole genome shotgun (WGS) entry which is preliminary data.</text>
</comment>
<dbReference type="Proteomes" id="UP000598775">
    <property type="component" value="Unassembled WGS sequence"/>
</dbReference>
<protein>
    <submittedName>
        <fullName evidence="1">Uncharacterized protein</fullName>
    </submittedName>
</protein>
<gene>
    <name evidence="1" type="ORF">GCM10011399_35550</name>
</gene>
<reference evidence="1 2" key="1">
    <citation type="journal article" date="2014" name="Int. J. Syst. Evol. Microbiol.">
        <title>Complete genome sequence of Corynebacterium casei LMG S-19264T (=DSM 44701T), isolated from a smear-ripened cheese.</title>
        <authorList>
            <consortium name="US DOE Joint Genome Institute (JGI-PGF)"/>
            <person name="Walter F."/>
            <person name="Albersmeier A."/>
            <person name="Kalinowski J."/>
            <person name="Ruckert C."/>
        </authorList>
    </citation>
    <scope>NUCLEOTIDE SEQUENCE [LARGE SCALE GENOMIC DNA]</scope>
    <source>
        <strain evidence="1 2">CGMCC 1.12976</strain>
    </source>
</reference>